<dbReference type="RefSeq" id="WP_095507213.1">
    <property type="nucleotide sequence ID" value="NZ_BSNC01000010.1"/>
</dbReference>
<sequence>MSTFWIFLALVLVIGLALIWVPHFRQQQLNAKEEAGVRRSTNLELFNERLSIMEKELADGELDQAEFDALKQELEIGLLQDIKDKEDESLSEERQRKSALWPGIMSLALFAIVGYMYASLGEHQSVTQPETVQREQDPHAGMDPNQLMQKRVEMFEAQVQQAPDNSQAWFSLGHAYMSASQYPQSIAAFDKVMELVGVHAELLGPKATAMYYQNGQKITPDVQAIIDESLSLDAADPSTLLLVAMDAFFKAEYQDAIDAWTAILNGERTDIDRNAILDAINTAKMRLTSAGDPSQIPSDVDHAGVDSEMPNDANHANVKSEMPNDADHAAARASMEQASDSDAAGESISVEVSVAEALRGQLRPTDMVFIYARHQGGGMPLAAVRLGISALPTTVVLDDSKAMSPQATISSADVVEIIATVSRNGDIRADSGDLQGIIATAEVKDDATYTLVIDKVIP</sequence>
<dbReference type="GO" id="GO:0030313">
    <property type="term" value="C:cell envelope"/>
    <property type="evidence" value="ECO:0007669"/>
    <property type="project" value="UniProtKB-SubCell"/>
</dbReference>
<feature type="transmembrane region" description="Helical" evidence="7">
    <location>
        <begin position="6"/>
        <end position="24"/>
    </location>
</feature>
<dbReference type="Pfam" id="PF23892">
    <property type="entry name" value="Ig_CycH"/>
    <property type="match status" value="1"/>
</dbReference>
<evidence type="ECO:0000259" key="9">
    <source>
        <dbReference type="Pfam" id="PF23914"/>
    </source>
</evidence>
<feature type="repeat" description="TPR" evidence="5">
    <location>
        <begin position="166"/>
        <end position="199"/>
    </location>
</feature>
<dbReference type="AlphaFoldDB" id="A0AA37RYF8"/>
<evidence type="ECO:0000313" key="11">
    <source>
        <dbReference type="Proteomes" id="UP001161422"/>
    </source>
</evidence>
<feature type="domain" description="Cytochrome c-type biogenesis protein H TPR" evidence="9">
    <location>
        <begin position="158"/>
        <end position="265"/>
    </location>
</feature>
<dbReference type="Pfam" id="PF23914">
    <property type="entry name" value="TPR_CcmH_CycH"/>
    <property type="match status" value="1"/>
</dbReference>
<evidence type="ECO:0000313" key="10">
    <source>
        <dbReference type="EMBL" id="GLP97710.1"/>
    </source>
</evidence>
<evidence type="ECO:0000256" key="6">
    <source>
        <dbReference type="SAM" id="MobiDB-lite"/>
    </source>
</evidence>
<dbReference type="GO" id="GO:0005886">
    <property type="term" value="C:plasma membrane"/>
    <property type="evidence" value="ECO:0007669"/>
    <property type="project" value="TreeGrafter"/>
</dbReference>
<comment type="caution">
    <text evidence="10">The sequence shown here is derived from an EMBL/GenBank/DDBJ whole genome shotgun (WGS) entry which is preliminary data.</text>
</comment>
<dbReference type="PANTHER" id="PTHR47870:SF4">
    <property type="entry name" value="CYTOCHROME C-TYPE BIOGENESIS PROTEIN CYCH"/>
    <property type="match status" value="1"/>
</dbReference>
<evidence type="ECO:0000256" key="2">
    <source>
        <dbReference type="ARBA" id="ARBA00022737"/>
    </source>
</evidence>
<feature type="transmembrane region" description="Helical" evidence="7">
    <location>
        <begin position="99"/>
        <end position="118"/>
    </location>
</feature>
<protein>
    <submittedName>
        <fullName evidence="10">C-type cytochrome biogenesis protein CcmI</fullName>
    </submittedName>
</protein>
<keyword evidence="2" id="KW-0677">Repeat</keyword>
<organism evidence="10 11">
    <name type="scientific">Paraferrimonas sedimenticola</name>
    <dbReference type="NCBI Taxonomy" id="375674"/>
    <lineage>
        <taxon>Bacteria</taxon>
        <taxon>Pseudomonadati</taxon>
        <taxon>Pseudomonadota</taxon>
        <taxon>Gammaproteobacteria</taxon>
        <taxon>Alteromonadales</taxon>
        <taxon>Ferrimonadaceae</taxon>
        <taxon>Paraferrimonas</taxon>
    </lineage>
</organism>
<keyword evidence="7" id="KW-0812">Transmembrane</keyword>
<proteinExistence type="predicted"/>
<keyword evidence="11" id="KW-1185">Reference proteome</keyword>
<dbReference type="SMART" id="SM00028">
    <property type="entry name" value="TPR"/>
    <property type="match status" value="1"/>
</dbReference>
<dbReference type="InterPro" id="IPR019734">
    <property type="entry name" value="TPR_rpt"/>
</dbReference>
<keyword evidence="3" id="KW-0201">Cytochrome c-type biogenesis</keyword>
<dbReference type="PROSITE" id="PS50005">
    <property type="entry name" value="TPR"/>
    <property type="match status" value="1"/>
</dbReference>
<dbReference type="GO" id="GO:0017004">
    <property type="term" value="P:cytochrome complex assembly"/>
    <property type="evidence" value="ECO:0007669"/>
    <property type="project" value="UniProtKB-KW"/>
</dbReference>
<evidence type="ECO:0000256" key="3">
    <source>
        <dbReference type="ARBA" id="ARBA00022748"/>
    </source>
</evidence>
<dbReference type="PANTHER" id="PTHR47870">
    <property type="entry name" value="CYTOCHROME C-TYPE BIOGENESIS PROTEIN CCMH"/>
    <property type="match status" value="1"/>
</dbReference>
<evidence type="ECO:0000256" key="1">
    <source>
        <dbReference type="ARBA" id="ARBA00004196"/>
    </source>
</evidence>
<dbReference type="EMBL" id="BSNC01000010">
    <property type="protein sequence ID" value="GLP97710.1"/>
    <property type="molecule type" value="Genomic_DNA"/>
</dbReference>
<dbReference type="InterPro" id="IPR017560">
    <property type="entry name" value="Cyt_c_biogenesis_CcmI"/>
</dbReference>
<evidence type="ECO:0000259" key="8">
    <source>
        <dbReference type="Pfam" id="PF23892"/>
    </source>
</evidence>
<feature type="domain" description="Cytochrome c-type biogenesis protein H Ig-like" evidence="8">
    <location>
        <begin position="348"/>
        <end position="454"/>
    </location>
</feature>
<feature type="region of interest" description="Disordered" evidence="6">
    <location>
        <begin position="288"/>
        <end position="320"/>
    </location>
</feature>
<dbReference type="Gene3D" id="1.25.40.10">
    <property type="entry name" value="Tetratricopeptide repeat domain"/>
    <property type="match status" value="1"/>
</dbReference>
<dbReference type="Proteomes" id="UP001161422">
    <property type="component" value="Unassembled WGS sequence"/>
</dbReference>
<dbReference type="InterPro" id="IPR056412">
    <property type="entry name" value="Ig_CycH"/>
</dbReference>
<keyword evidence="4 5" id="KW-0802">TPR repeat</keyword>
<evidence type="ECO:0000256" key="7">
    <source>
        <dbReference type="SAM" id="Phobius"/>
    </source>
</evidence>
<reference evidence="10" key="1">
    <citation type="journal article" date="2014" name="Int. J. Syst. Evol. Microbiol.">
        <title>Complete genome sequence of Corynebacterium casei LMG S-19264T (=DSM 44701T), isolated from a smear-ripened cheese.</title>
        <authorList>
            <consortium name="US DOE Joint Genome Institute (JGI-PGF)"/>
            <person name="Walter F."/>
            <person name="Albersmeier A."/>
            <person name="Kalinowski J."/>
            <person name="Ruckert C."/>
        </authorList>
    </citation>
    <scope>NUCLEOTIDE SEQUENCE</scope>
    <source>
        <strain evidence="10">NBRC 101628</strain>
    </source>
</reference>
<reference evidence="10" key="2">
    <citation type="submission" date="2023-01" db="EMBL/GenBank/DDBJ databases">
        <title>Draft genome sequence of Paraferrimonas sedimenticola strain NBRC 101628.</title>
        <authorList>
            <person name="Sun Q."/>
            <person name="Mori K."/>
        </authorList>
    </citation>
    <scope>NUCLEOTIDE SEQUENCE</scope>
    <source>
        <strain evidence="10">NBRC 101628</strain>
    </source>
</reference>
<dbReference type="NCBIfam" id="TIGR03142">
    <property type="entry name" value="cytochro_ccmI"/>
    <property type="match status" value="1"/>
</dbReference>
<evidence type="ECO:0000256" key="4">
    <source>
        <dbReference type="ARBA" id="ARBA00022803"/>
    </source>
</evidence>
<name>A0AA37RYF8_9GAMM</name>
<dbReference type="SUPFAM" id="SSF48452">
    <property type="entry name" value="TPR-like"/>
    <property type="match status" value="1"/>
</dbReference>
<gene>
    <name evidence="10" type="primary">ccmI</name>
    <name evidence="10" type="ORF">GCM10007895_30170</name>
</gene>
<dbReference type="InterPro" id="IPR051263">
    <property type="entry name" value="C-type_cytochrome_biogenesis"/>
</dbReference>
<dbReference type="InterPro" id="IPR011990">
    <property type="entry name" value="TPR-like_helical_dom_sf"/>
</dbReference>
<accession>A0AA37RYF8</accession>
<feature type="region of interest" description="Disordered" evidence="6">
    <location>
        <begin position="325"/>
        <end position="344"/>
    </location>
</feature>
<keyword evidence="7" id="KW-1133">Transmembrane helix</keyword>
<evidence type="ECO:0000256" key="5">
    <source>
        <dbReference type="PROSITE-ProRule" id="PRU00339"/>
    </source>
</evidence>
<comment type="subcellular location">
    <subcellularLocation>
        <location evidence="1">Cell envelope</location>
    </subcellularLocation>
</comment>
<keyword evidence="7" id="KW-0472">Membrane</keyword>
<dbReference type="InterPro" id="IPR056413">
    <property type="entry name" value="TPR_CcmH_CycH"/>
</dbReference>